<dbReference type="KEGG" id="mhyv:MHSN_01570"/>
<proteinExistence type="predicted"/>
<organism evidence="1 2">
    <name type="scientific">Metamycoplasma hyosynoviae</name>
    <dbReference type="NCBI Taxonomy" id="29559"/>
    <lineage>
        <taxon>Bacteria</taxon>
        <taxon>Bacillati</taxon>
        <taxon>Mycoplasmatota</taxon>
        <taxon>Mycoplasmoidales</taxon>
        <taxon>Metamycoplasmataceae</taxon>
        <taxon>Metamycoplasma</taxon>
    </lineage>
</organism>
<evidence type="ECO:0000313" key="2">
    <source>
        <dbReference type="Proteomes" id="UP000264882"/>
    </source>
</evidence>
<protein>
    <submittedName>
        <fullName evidence="1">Uncharacterized protein</fullName>
    </submittedName>
</protein>
<evidence type="ECO:0000313" key="1">
    <source>
        <dbReference type="EMBL" id="ASI53883.1"/>
    </source>
</evidence>
<gene>
    <name evidence="1" type="ORF">MHSN_01570</name>
</gene>
<keyword evidence="2" id="KW-1185">Reference proteome</keyword>
<name>A0A4P1QG84_9BACT</name>
<dbReference type="EMBL" id="CP008748">
    <property type="protein sequence ID" value="ASI53883.1"/>
    <property type="molecule type" value="Genomic_DNA"/>
</dbReference>
<dbReference type="RefSeq" id="WP_119863809.1">
    <property type="nucleotide sequence ID" value="NZ_CP008748.1"/>
</dbReference>
<dbReference type="AlphaFoldDB" id="A0A4P1QG84"/>
<reference evidence="1 2" key="1">
    <citation type="submission" date="2014-06" db="EMBL/GenBank/DDBJ databases">
        <title>The Whole Genome Sequence of Mycoplasma hyosynoviae strain ATCC 27095.</title>
        <authorList>
            <person name="Calcutt M.J."/>
            <person name="Foecking M.F."/>
        </authorList>
    </citation>
    <scope>NUCLEOTIDE SEQUENCE [LARGE SCALE GENOMIC DNA]</scope>
    <source>
        <strain evidence="1 2">M60</strain>
    </source>
</reference>
<accession>A0A4P1QG84</accession>
<sequence>MELKNLEQWYEYFKKDKTSLKLLKQYVKKYDQNLLFNTSIKPINNKFVAKIGMGNNRFNEITIKALIKAYLSTFAVKSPIFTHKLNILIASDEHGIGKINNFVEYITEVVNGYGLSSICFKAQTPVTKQFLIFAIKKIEKLDGIIYFSKFNENDSYSLEFIDNYGNDLEDERILKINEVFQNMDMFDIKTFSDRPTYLNIDMLLEEYTNYVLKFNYNHYGNKVLNLGIYASQTIQPFIKKVMGWNDLAYTFISHKKSETFYNTIQKNIKTYHKFDYLVKFSSDYQKLYLYENSSRGLINTYKHIKPWILYSVLISYLNQNYPTNDEFEPFKEIIVSDICNLESIQKLCAKYKIKYDTKILASTNYKTLKNSTLYVSEDNKAYISNQVSQISDAMIALSIISDMVNYYKTQNTSILKLYKNLNKANEPVYIHSFANKVNLKNLGDFETKLFMQKDIAGFQIETLDDLRYIHDQTDKYICKIKLFDKHELFIKYSYQFASIVCYVKEIGKSKNKIFKKVSQFFKRFTLGYDNYILKTIEQKTKEVKNTIEFKTETIEQNVSGEQTETKTEEQVE</sequence>
<dbReference type="Proteomes" id="UP000264882">
    <property type="component" value="Chromosome"/>
</dbReference>